<reference evidence="1 2" key="1">
    <citation type="submission" date="2021-03" db="EMBL/GenBank/DDBJ databases">
        <title>Genomic Encyclopedia of Type Strains, Phase IV (KMG-IV): sequencing the most valuable type-strain genomes for metagenomic binning, comparative biology and taxonomic classification.</title>
        <authorList>
            <person name="Goeker M."/>
        </authorList>
    </citation>
    <scope>NUCLEOTIDE SEQUENCE [LARGE SCALE GENOMIC DNA]</scope>
    <source>
        <strain evidence="1 2">DSM 26048</strain>
    </source>
</reference>
<sequence>MLLTMKNILKVAGWRLGKPFIPSTLPDRKIFSNTREKTLLAIHIHSNQGNKSLTAAGAHSHSLPLAQTS</sequence>
<evidence type="ECO:0000313" key="2">
    <source>
        <dbReference type="Proteomes" id="UP001519287"/>
    </source>
</evidence>
<keyword evidence="2" id="KW-1185">Reference proteome</keyword>
<protein>
    <submittedName>
        <fullName evidence="1">Uncharacterized protein</fullName>
    </submittedName>
</protein>
<organism evidence="1 2">
    <name type="scientific">Paenibacillus eucommiae</name>
    <dbReference type="NCBI Taxonomy" id="1355755"/>
    <lineage>
        <taxon>Bacteria</taxon>
        <taxon>Bacillati</taxon>
        <taxon>Bacillota</taxon>
        <taxon>Bacilli</taxon>
        <taxon>Bacillales</taxon>
        <taxon>Paenibacillaceae</taxon>
        <taxon>Paenibacillus</taxon>
    </lineage>
</organism>
<dbReference type="EMBL" id="JAGGLB010000019">
    <property type="protein sequence ID" value="MBP1993588.1"/>
    <property type="molecule type" value="Genomic_DNA"/>
</dbReference>
<name>A0ABS4J178_9BACL</name>
<proteinExistence type="predicted"/>
<dbReference type="Proteomes" id="UP001519287">
    <property type="component" value="Unassembled WGS sequence"/>
</dbReference>
<comment type="caution">
    <text evidence="1">The sequence shown here is derived from an EMBL/GenBank/DDBJ whole genome shotgun (WGS) entry which is preliminary data.</text>
</comment>
<evidence type="ECO:0000313" key="1">
    <source>
        <dbReference type="EMBL" id="MBP1993588.1"/>
    </source>
</evidence>
<dbReference type="RefSeq" id="WP_209975469.1">
    <property type="nucleotide sequence ID" value="NZ_JAGGLB010000019.1"/>
</dbReference>
<gene>
    <name evidence="1" type="ORF">J2Z66_005210</name>
</gene>
<accession>A0ABS4J178</accession>